<comment type="caution">
    <text evidence="5">The sequence shown here is derived from an EMBL/GenBank/DDBJ whole genome shotgun (WGS) entry which is preliminary data.</text>
</comment>
<dbReference type="PROSITE" id="PS50948">
    <property type="entry name" value="PAN"/>
    <property type="match status" value="12"/>
</dbReference>
<evidence type="ECO:0000256" key="2">
    <source>
        <dbReference type="ARBA" id="ARBA00023157"/>
    </source>
</evidence>
<evidence type="ECO:0000256" key="3">
    <source>
        <dbReference type="SAM" id="MobiDB-lite"/>
    </source>
</evidence>
<dbReference type="SMART" id="SM00223">
    <property type="entry name" value="APPLE"/>
    <property type="match status" value="12"/>
</dbReference>
<feature type="domain" description="Apple" evidence="4">
    <location>
        <begin position="306"/>
        <end position="375"/>
    </location>
</feature>
<feature type="domain" description="Apple" evidence="4">
    <location>
        <begin position="555"/>
        <end position="624"/>
    </location>
</feature>
<evidence type="ECO:0000313" key="5">
    <source>
        <dbReference type="EMBL" id="PFH35455.1"/>
    </source>
</evidence>
<dbReference type="Pfam" id="PF00024">
    <property type="entry name" value="PAN_1"/>
    <property type="match status" value="12"/>
</dbReference>
<feature type="domain" description="Apple" evidence="4">
    <location>
        <begin position="1302"/>
        <end position="1371"/>
    </location>
</feature>
<dbReference type="SMART" id="SM00473">
    <property type="entry name" value="PAN_AP"/>
    <property type="match status" value="6"/>
</dbReference>
<dbReference type="EMBL" id="NWUJ01000005">
    <property type="protein sequence ID" value="PFH35455.1"/>
    <property type="molecule type" value="Genomic_DNA"/>
</dbReference>
<feature type="domain" description="Apple" evidence="4">
    <location>
        <begin position="804"/>
        <end position="873"/>
    </location>
</feature>
<feature type="domain" description="Apple" evidence="4">
    <location>
        <begin position="130"/>
        <end position="204"/>
    </location>
</feature>
<dbReference type="InterPro" id="IPR003609">
    <property type="entry name" value="Pan_app"/>
</dbReference>
<name>A0A2A9MBU9_BESBE</name>
<protein>
    <recommendedName>
        <fullName evidence="4">Apple domain-containing protein</fullName>
    </recommendedName>
</protein>
<feature type="region of interest" description="Disordered" evidence="3">
    <location>
        <begin position="961"/>
        <end position="1066"/>
    </location>
</feature>
<keyword evidence="2" id="KW-1015">Disulfide bond</keyword>
<feature type="compositionally biased region" description="Polar residues" evidence="3">
    <location>
        <begin position="281"/>
        <end position="300"/>
    </location>
</feature>
<keyword evidence="6" id="KW-1185">Reference proteome</keyword>
<dbReference type="VEuPathDB" id="ToxoDB:BESB_063420"/>
<keyword evidence="1" id="KW-0677">Repeat</keyword>
<feature type="compositionally biased region" description="Low complexity" evidence="3">
    <location>
        <begin position="481"/>
        <end position="490"/>
    </location>
</feature>
<feature type="region of interest" description="Disordered" evidence="3">
    <location>
        <begin position="214"/>
        <end position="320"/>
    </location>
</feature>
<feature type="region of interest" description="Disordered" evidence="3">
    <location>
        <begin position="463"/>
        <end position="568"/>
    </location>
</feature>
<feature type="domain" description="Apple" evidence="4">
    <location>
        <begin position="1053"/>
        <end position="1122"/>
    </location>
</feature>
<feature type="domain" description="Apple" evidence="4">
    <location>
        <begin position="1375"/>
        <end position="1442"/>
    </location>
</feature>
<feature type="compositionally biased region" description="Polar residues" evidence="3">
    <location>
        <begin position="1277"/>
        <end position="1296"/>
    </location>
</feature>
<sequence>MKYHAAVILALLYADRLPTTESILIRRPGVALIPDGTAPTFLASRSDATTDHQSTSCVRGGNIGSKARDAKQPVQKGNTEACMEYCQSTPGCTHFTYNLTSKYCHIKSGRPQFYTYKNDVTGSRSCDFSCFVKGVTYTNAPQVADTLSTPLATDCQAACAAEPKCKVFVWHEDESKCYFKGEGFGKHKEVGVHPDAIAGPKEFCDMGGNLMQAEVANGGAPPTPSTGPQVTPGLQGPDAGPGLPPPEAEVEEPSEGDTAVGGSETEEPPAGGESVEGPEASTPSGSNDSTLTELPNATTDNPREACIHKGNTGSKAPNIKNAVQKGNTEACMEYCQSTPGCTHFTYNLTSKYCHIKSGRPQFYTYKNDVTGSRSCDFSCFVKGVTYTNAPQVADTLSTPLATDCQAACAAEPKCKVFVWHEDESKCYFKGEGFGKHKEVGVHPDAIAGPKEFCDMGGNLMQAEVANGGAPPTPSTGPQVTPGLQGPDAGPGLPPPEAEVEEPSEGDTAVGGSETEEPPAGGESVEGPEASTPSGSNDSTLTELPNATTDNPREACIHKGNTGSKAPNIKNAVQKGNTEACMEYCQSTPGCTHFTYNLTSKYCHIKSGRPQFYTYKNDVTGSRSCDFSCFVKGVTYTNAPQVADTLSTPLATDCQAACAAEPKCKVFVWHEDESKCYFKGEGFGKHKEVGVHPDAIAGPKEFCDMGGNLMQAEVANGGAPPTPSTGPQVTPGLQGPDAGPGLPPPEAEVEEPSEGDTAVGGSETEEPPAGGESVEGPEASTPSGSNDSTLTELPNATSDNPREACIHKGNTGSKAPNIKNAVQKGNTEACMEYCQSTPGCTHFTYNLTSKYCHIKSGRPQFYTYKNDVTGSRSCDFSCFVKGVTYTNAPQVADTLSTPLATDCQAACAAEPKCKVFVWHEDESKCYFKGEGFGKHKEVGVHPDAIAGPKEFCDMGGNLMQAEVANGGAPPTPSTGPQVTPGLQGSDAGPGLPPPEAEVEEPSEGDTAVGGSETEEPPAGGESVEGPEASTPSGSNDSTLTELPNATSDNPREACIHKGNTGSKAPNIKNAVQKGNTEACMEYCQSTPGCTHFTYNLTSKYCHIKSGRPQFYTYKNDVTGSRSCDFSCFVKGVTYTNAPQVADTLSTPLATDCQAACAAEPKCKVFVWHEDESKCYFKGEGFGKHKEVGVHPDAIAGPKEFCDMGGNLMQAEVANGGAPPTPSTGPQVTPGLQGSDAGPGLPPPEAEVEEPSEGDTAVGGSETEEPPAGGESVEGPEASTPSGSNDSTLTELPNATSDNPREACIHKGNTGSKAPNIKNAVQKGNTEACMEYCQSTPGCTHFTYNLTSKYCHIKSGRPQFYTYKNDVTGSRSCDFSCFVKGVTYTNAPQVADTLSTPLATDCQAACAAEPKCRVFVWEEDGSICRLYGEGFTAHEETGEFPRAIAGPKEFCDMGGNIARTGPADW</sequence>
<evidence type="ECO:0000259" key="4">
    <source>
        <dbReference type="PROSITE" id="PS50948"/>
    </source>
</evidence>
<gene>
    <name evidence="5" type="ORF">BESB_063420</name>
</gene>
<feature type="region of interest" description="Disordered" evidence="3">
    <location>
        <begin position="712"/>
        <end position="818"/>
    </location>
</feature>
<feature type="compositionally biased region" description="Polar residues" evidence="3">
    <location>
        <begin position="530"/>
        <end position="549"/>
    </location>
</feature>
<feature type="domain" description="Apple" evidence="4">
    <location>
        <begin position="628"/>
        <end position="702"/>
    </location>
</feature>
<dbReference type="CDD" id="cd01100">
    <property type="entry name" value="APPLE_Factor_XI_like"/>
    <property type="match status" value="12"/>
</dbReference>
<dbReference type="Gene3D" id="3.50.4.10">
    <property type="entry name" value="Hepatocyte Growth Factor"/>
    <property type="match status" value="12"/>
</dbReference>
<evidence type="ECO:0000256" key="1">
    <source>
        <dbReference type="ARBA" id="ARBA00022737"/>
    </source>
</evidence>
<feature type="compositionally biased region" description="Low complexity" evidence="3">
    <location>
        <begin position="730"/>
        <end position="739"/>
    </location>
</feature>
<feature type="region of interest" description="Disordered" evidence="3">
    <location>
        <begin position="1210"/>
        <end position="1315"/>
    </location>
</feature>
<feature type="domain" description="Apple" evidence="4">
    <location>
        <begin position="877"/>
        <end position="951"/>
    </location>
</feature>
<reference evidence="5 6" key="1">
    <citation type="submission" date="2017-09" db="EMBL/GenBank/DDBJ databases">
        <title>Genome sequencing of Besnoitia besnoiti strain Bb-Ger1.</title>
        <authorList>
            <person name="Schares G."/>
            <person name="Venepally P."/>
            <person name="Lorenzi H.A."/>
        </authorList>
    </citation>
    <scope>NUCLEOTIDE SEQUENCE [LARGE SCALE GENOMIC DNA]</scope>
    <source>
        <strain evidence="5 6">Bb-Ger1</strain>
    </source>
</reference>
<dbReference type="InterPro" id="IPR000177">
    <property type="entry name" value="Apple"/>
</dbReference>
<dbReference type="GeneID" id="40311270"/>
<dbReference type="RefSeq" id="XP_029219464.1">
    <property type="nucleotide sequence ID" value="XM_029364756.1"/>
</dbReference>
<dbReference type="OrthoDB" id="329164at2759"/>
<dbReference type="KEGG" id="bbes:BESB_063420"/>
<proteinExistence type="predicted"/>
<feature type="domain" description="Apple" evidence="4">
    <location>
        <begin position="1126"/>
        <end position="1200"/>
    </location>
</feature>
<dbReference type="Proteomes" id="UP000224006">
    <property type="component" value="Chromosome V"/>
</dbReference>
<dbReference type="GO" id="GO:0005576">
    <property type="term" value="C:extracellular region"/>
    <property type="evidence" value="ECO:0007669"/>
    <property type="project" value="InterPro"/>
</dbReference>
<feature type="compositionally biased region" description="Low complexity" evidence="3">
    <location>
        <begin position="232"/>
        <end position="241"/>
    </location>
</feature>
<feature type="domain" description="Apple" evidence="4">
    <location>
        <begin position="57"/>
        <end position="126"/>
    </location>
</feature>
<feature type="compositionally biased region" description="Polar residues" evidence="3">
    <location>
        <begin position="779"/>
        <end position="798"/>
    </location>
</feature>
<organism evidence="5 6">
    <name type="scientific">Besnoitia besnoiti</name>
    <name type="common">Apicomplexan protozoan</name>
    <dbReference type="NCBI Taxonomy" id="94643"/>
    <lineage>
        <taxon>Eukaryota</taxon>
        <taxon>Sar</taxon>
        <taxon>Alveolata</taxon>
        <taxon>Apicomplexa</taxon>
        <taxon>Conoidasida</taxon>
        <taxon>Coccidia</taxon>
        <taxon>Eucoccidiorida</taxon>
        <taxon>Eimeriorina</taxon>
        <taxon>Sarcocystidae</taxon>
        <taxon>Besnoitia</taxon>
    </lineage>
</organism>
<evidence type="ECO:0000313" key="6">
    <source>
        <dbReference type="Proteomes" id="UP000224006"/>
    </source>
</evidence>
<accession>A0A2A9MBU9</accession>
<feature type="compositionally biased region" description="Polar residues" evidence="3">
    <location>
        <begin position="1028"/>
        <end position="1047"/>
    </location>
</feature>
<feature type="domain" description="Apple" evidence="4">
    <location>
        <begin position="379"/>
        <end position="453"/>
    </location>
</feature>
<dbReference type="GO" id="GO:0006508">
    <property type="term" value="P:proteolysis"/>
    <property type="evidence" value="ECO:0007669"/>
    <property type="project" value="InterPro"/>
</dbReference>